<keyword evidence="3" id="KW-1185">Reference proteome</keyword>
<evidence type="ECO:0000313" key="3">
    <source>
        <dbReference type="Proteomes" id="UP000233551"/>
    </source>
</evidence>
<sequence>MYEGKSRGSGRESRETRLGATGQGTREEAAAAVSGKRVGTLTPVTARCKTRAYQGLNKPENVRESSVKMRGTRESLGGWSHRPWVLAEARCGQAVAWRVEPWLGVEPRLDGLAWPSYFECLNDEDLNEPNIAMHRVNGRSGDSAPRECSGIVVISVFRGRTPKARRETFMTTKTSLGKPSRASEGPFWGPSACQWGGPLRALSEKASVRDRGVPAQAGCPGNAPGRVFGHFGTKRDF</sequence>
<name>A0A2I0LCI4_PUNGR</name>
<comment type="caution">
    <text evidence="2">The sequence shown here is derived from an EMBL/GenBank/DDBJ whole genome shotgun (WGS) entry which is preliminary data.</text>
</comment>
<evidence type="ECO:0000256" key="1">
    <source>
        <dbReference type="SAM" id="MobiDB-lite"/>
    </source>
</evidence>
<protein>
    <submittedName>
        <fullName evidence="2">Uncharacterized protein</fullName>
    </submittedName>
</protein>
<accession>A0A2I0LCI4</accession>
<evidence type="ECO:0000313" key="2">
    <source>
        <dbReference type="EMBL" id="PKI78387.1"/>
    </source>
</evidence>
<dbReference type="AlphaFoldDB" id="A0A2I0LCI4"/>
<organism evidence="2 3">
    <name type="scientific">Punica granatum</name>
    <name type="common">Pomegranate</name>
    <dbReference type="NCBI Taxonomy" id="22663"/>
    <lineage>
        <taxon>Eukaryota</taxon>
        <taxon>Viridiplantae</taxon>
        <taxon>Streptophyta</taxon>
        <taxon>Embryophyta</taxon>
        <taxon>Tracheophyta</taxon>
        <taxon>Spermatophyta</taxon>
        <taxon>Magnoliopsida</taxon>
        <taxon>eudicotyledons</taxon>
        <taxon>Gunneridae</taxon>
        <taxon>Pentapetalae</taxon>
        <taxon>rosids</taxon>
        <taxon>malvids</taxon>
        <taxon>Myrtales</taxon>
        <taxon>Lythraceae</taxon>
        <taxon>Punica</taxon>
    </lineage>
</organism>
<gene>
    <name evidence="2" type="ORF">CRG98_001208</name>
</gene>
<reference evidence="2 3" key="1">
    <citation type="submission" date="2017-11" db="EMBL/GenBank/DDBJ databases">
        <title>De-novo sequencing of pomegranate (Punica granatum L.) genome.</title>
        <authorList>
            <person name="Akparov Z."/>
            <person name="Amiraslanov A."/>
            <person name="Hajiyeva S."/>
            <person name="Abbasov M."/>
            <person name="Kaur K."/>
            <person name="Hamwieh A."/>
            <person name="Solovyev V."/>
            <person name="Salamov A."/>
            <person name="Braich B."/>
            <person name="Kosarev P."/>
            <person name="Mahmoud A."/>
            <person name="Hajiyev E."/>
            <person name="Babayeva S."/>
            <person name="Izzatullayeva V."/>
            <person name="Mammadov A."/>
            <person name="Mammadov A."/>
            <person name="Sharifova S."/>
            <person name="Ojaghi J."/>
            <person name="Eynullazada K."/>
            <person name="Bayramov B."/>
            <person name="Abdulazimova A."/>
            <person name="Shahmuradov I."/>
        </authorList>
    </citation>
    <scope>NUCLEOTIDE SEQUENCE [LARGE SCALE GENOMIC DNA]</scope>
    <source>
        <strain evidence="3">cv. AG2017</strain>
        <tissue evidence="2">Leaf</tissue>
    </source>
</reference>
<dbReference type="EMBL" id="PGOL01000052">
    <property type="protein sequence ID" value="PKI78387.1"/>
    <property type="molecule type" value="Genomic_DNA"/>
</dbReference>
<feature type="compositionally biased region" description="Basic and acidic residues" evidence="1">
    <location>
        <begin position="1"/>
        <end position="17"/>
    </location>
</feature>
<proteinExistence type="predicted"/>
<feature type="region of interest" description="Disordered" evidence="1">
    <location>
        <begin position="1"/>
        <end position="35"/>
    </location>
</feature>
<dbReference type="Proteomes" id="UP000233551">
    <property type="component" value="Unassembled WGS sequence"/>
</dbReference>